<dbReference type="Pfam" id="PF04389">
    <property type="entry name" value="Peptidase_M28"/>
    <property type="match status" value="1"/>
</dbReference>
<feature type="domain" description="Peptidase M28" evidence="1">
    <location>
        <begin position="68"/>
        <end position="285"/>
    </location>
</feature>
<proteinExistence type="predicted"/>
<dbReference type="PANTHER" id="PTHR12147">
    <property type="entry name" value="METALLOPEPTIDASE M28 FAMILY MEMBER"/>
    <property type="match status" value="1"/>
</dbReference>
<reference evidence="3" key="1">
    <citation type="submission" date="2018-05" db="EMBL/GenBank/DDBJ databases">
        <authorList>
            <person name="Feng T."/>
        </authorList>
    </citation>
    <scope>NUCLEOTIDE SEQUENCE [LARGE SCALE GENOMIC DNA]</scope>
    <source>
        <strain evidence="3">S27</strain>
    </source>
</reference>
<dbReference type="PANTHER" id="PTHR12147:SF26">
    <property type="entry name" value="PEPTIDASE M28 DOMAIN-CONTAINING PROTEIN"/>
    <property type="match status" value="1"/>
</dbReference>
<dbReference type="Gene3D" id="3.40.630.10">
    <property type="entry name" value="Zn peptidases"/>
    <property type="match status" value="1"/>
</dbReference>
<keyword evidence="2" id="KW-0378">Hydrolase</keyword>
<dbReference type="Proteomes" id="UP000254875">
    <property type="component" value="Unassembled WGS sequence"/>
</dbReference>
<keyword evidence="3" id="KW-1185">Reference proteome</keyword>
<dbReference type="GO" id="GO:0006508">
    <property type="term" value="P:proteolysis"/>
    <property type="evidence" value="ECO:0007669"/>
    <property type="project" value="InterPro"/>
</dbReference>
<dbReference type="RefSeq" id="WP_115107144.1">
    <property type="nucleotide sequence ID" value="NZ_QHKS01000028.1"/>
</dbReference>
<keyword evidence="2" id="KW-0031">Aminopeptidase</keyword>
<name>A0A370MZT9_9BURK</name>
<evidence type="ECO:0000259" key="1">
    <source>
        <dbReference type="Pfam" id="PF04389"/>
    </source>
</evidence>
<dbReference type="SUPFAM" id="SSF53187">
    <property type="entry name" value="Zn-dependent exopeptidases"/>
    <property type="match status" value="1"/>
</dbReference>
<gene>
    <name evidence="2" type="ORF">DLM46_31115</name>
</gene>
<sequence>MLTAHVPDLAAALERHVKVLADDIGERNVFRPDALHAAADYIVQQWTRSGRAVTHQDYQVRGVPCANIEVALEGCVRSDEIIVLGAHYDTVRNSPGADDNASGVAALLEIAGMLQSLSPRYTVRCVAFVNEEAPFFFRGDMGSLRYARAARLRGDRIRLMLSLEMLGYYRDEPGTQRYPPLLRYFYPACGNFIGFVSNLRSARQLRWFVDAFQASSDFPLEAAALPWWVPGVALSDHSSFWLHGYPAAMVTDTAYLRNPHYHTAHDVPATLDYGRMAAVTRGLAASVASLGPGGANPGKTRAPEKRRL</sequence>
<evidence type="ECO:0000313" key="3">
    <source>
        <dbReference type="Proteomes" id="UP000254875"/>
    </source>
</evidence>
<dbReference type="AlphaFoldDB" id="A0A370MZT9"/>
<dbReference type="GO" id="GO:0008235">
    <property type="term" value="F:metalloexopeptidase activity"/>
    <property type="evidence" value="ECO:0007669"/>
    <property type="project" value="InterPro"/>
</dbReference>
<protein>
    <submittedName>
        <fullName evidence="2">Aminopeptidase</fullName>
    </submittedName>
</protein>
<dbReference type="InterPro" id="IPR007484">
    <property type="entry name" value="Peptidase_M28"/>
</dbReference>
<dbReference type="InterPro" id="IPR045175">
    <property type="entry name" value="M28_fam"/>
</dbReference>
<evidence type="ECO:0000313" key="2">
    <source>
        <dbReference type="EMBL" id="RDJ98888.1"/>
    </source>
</evidence>
<dbReference type="EMBL" id="QHKS01000028">
    <property type="protein sequence ID" value="RDJ98888.1"/>
    <property type="molecule type" value="Genomic_DNA"/>
</dbReference>
<dbReference type="GO" id="GO:0004177">
    <property type="term" value="F:aminopeptidase activity"/>
    <property type="evidence" value="ECO:0007669"/>
    <property type="project" value="UniProtKB-KW"/>
</dbReference>
<organism evidence="2 3">
    <name type="scientific">Paraburkholderia lacunae</name>
    <dbReference type="NCBI Taxonomy" id="2211104"/>
    <lineage>
        <taxon>Bacteria</taxon>
        <taxon>Pseudomonadati</taxon>
        <taxon>Pseudomonadota</taxon>
        <taxon>Betaproteobacteria</taxon>
        <taxon>Burkholderiales</taxon>
        <taxon>Burkholderiaceae</taxon>
        <taxon>Paraburkholderia</taxon>
    </lineage>
</organism>
<comment type="caution">
    <text evidence="2">The sequence shown here is derived from an EMBL/GenBank/DDBJ whole genome shotgun (WGS) entry which is preliminary data.</text>
</comment>
<keyword evidence="2" id="KW-0645">Protease</keyword>
<dbReference type="OrthoDB" id="9789219at2"/>
<accession>A0A370MZT9</accession>